<keyword evidence="11" id="KW-0762">Sugar transport</keyword>
<comment type="subcellular location">
    <subcellularLocation>
        <location evidence="1">Membrane</location>
        <topology evidence="1">Multi-pass membrane protein</topology>
    </subcellularLocation>
</comment>
<dbReference type="PANTHER" id="PTHR23503">
    <property type="entry name" value="SOLUTE CARRIER FAMILY 2"/>
    <property type="match status" value="1"/>
</dbReference>
<feature type="transmembrane region" description="Helical" evidence="9">
    <location>
        <begin position="130"/>
        <end position="147"/>
    </location>
</feature>
<dbReference type="SUPFAM" id="SSF103473">
    <property type="entry name" value="MFS general substrate transporter"/>
    <property type="match status" value="1"/>
</dbReference>
<dbReference type="GO" id="GO:0016020">
    <property type="term" value="C:membrane"/>
    <property type="evidence" value="ECO:0007669"/>
    <property type="project" value="UniProtKB-SubCell"/>
</dbReference>
<evidence type="ECO:0000256" key="9">
    <source>
        <dbReference type="SAM" id="Phobius"/>
    </source>
</evidence>
<sequence>FPAIKFCNKQINVTSNRIMDSRTSGLHPFVIFCALIAALGAFNNGVNTSALNIPSGALTQCPGVPYGTVTYYPNSPLPQCIPMSDCKFFLKKKEKLTEGAATGMFAVGGLLGAMMASYMATKFGRRDSMIILNISFFIGAILLSLATEPGQFAVGRIFVGIGSGFMTVVVSMYIAEISPPKYRGALGCCLQLLMTVGILIIECIGLGLSSAIGWRIVVVITVVPALIQMLVLPFCARSPRWLISQNRIDEARVQLMRLRHGDVQEEFTDMILSLTKGGNSNEPKKAPANDDGFDNEEGSAEKPFEGEENISIVQIFKIPVLAVLTLKMMVVHASSQLTGINAVMYYSTSIFENSFGDTAKYVTIGVSGLNVVVTMVGLVLADRLGRKMLMYISAFGMCVWAVLMTIGLHFDVSALQVVSIYVFVGFYAIGLGVIPFVINSEVFPTYAVSASSSIALVINWLCNFIVGLIFPALKTACGPYVFLIFAGLSLVFGLFILFLVPETKQKSIDQLGRELGWYGINPADINGQKE</sequence>
<dbReference type="InterPro" id="IPR020846">
    <property type="entry name" value="MFS_dom"/>
</dbReference>
<evidence type="ECO:0000256" key="4">
    <source>
        <dbReference type="ARBA" id="ARBA00022692"/>
    </source>
</evidence>
<dbReference type="EMBL" id="LUGH01000575">
    <property type="protein sequence ID" value="OBZ83976.1"/>
    <property type="molecule type" value="Genomic_DNA"/>
</dbReference>
<protein>
    <submittedName>
        <fullName evidence="11">Solute carrier family 2, facilitated glucose transporter member 1</fullName>
    </submittedName>
</protein>
<keyword evidence="4 9" id="KW-0812">Transmembrane</keyword>
<evidence type="ECO:0000313" key="12">
    <source>
        <dbReference type="Proteomes" id="UP000093000"/>
    </source>
</evidence>
<gene>
    <name evidence="11" type="primary">Slc2a1_1</name>
    <name evidence="11" type="ORF">A0J61_07974</name>
</gene>
<dbReference type="PRINTS" id="PR00171">
    <property type="entry name" value="SUGRTRNSPORT"/>
</dbReference>
<feature type="transmembrane region" description="Helical" evidence="9">
    <location>
        <begin position="186"/>
        <end position="208"/>
    </location>
</feature>
<feature type="transmembrane region" description="Helical" evidence="9">
    <location>
        <begin position="358"/>
        <end position="381"/>
    </location>
</feature>
<dbReference type="PROSITE" id="PS00217">
    <property type="entry name" value="SUGAR_TRANSPORT_2"/>
    <property type="match status" value="1"/>
</dbReference>
<dbReference type="Gene3D" id="1.20.1250.20">
    <property type="entry name" value="MFS general substrate transporter like domains"/>
    <property type="match status" value="1"/>
</dbReference>
<feature type="transmembrane region" description="Helical" evidence="9">
    <location>
        <begin position="414"/>
        <end position="438"/>
    </location>
</feature>
<keyword evidence="5 9" id="KW-1133">Transmembrane helix</keyword>
<dbReference type="InterPro" id="IPR003663">
    <property type="entry name" value="Sugar/inositol_transpt"/>
</dbReference>
<feature type="transmembrane region" description="Helical" evidence="9">
    <location>
        <begin position="388"/>
        <end position="408"/>
    </location>
</feature>
<feature type="transmembrane region" description="Helical" evidence="9">
    <location>
        <begin position="153"/>
        <end position="174"/>
    </location>
</feature>
<feature type="transmembrane region" description="Helical" evidence="9">
    <location>
        <begin position="99"/>
        <end position="118"/>
    </location>
</feature>
<dbReference type="InterPro" id="IPR045263">
    <property type="entry name" value="GLUT"/>
</dbReference>
<dbReference type="AlphaFoldDB" id="A0A1C7N5R5"/>
<dbReference type="STRING" id="101091.A0A1C7N5R5"/>
<reference evidence="11 12" key="1">
    <citation type="submission" date="2016-03" db="EMBL/GenBank/DDBJ databases">
        <title>Choanephora cucurbitarum.</title>
        <authorList>
            <person name="Min B."/>
            <person name="Park H."/>
            <person name="Park J.-H."/>
            <person name="Shin H.-D."/>
            <person name="Choi I.-G."/>
        </authorList>
    </citation>
    <scope>NUCLEOTIDE SEQUENCE [LARGE SCALE GENOMIC DNA]</scope>
    <source>
        <strain evidence="11 12">KUS-F28377</strain>
    </source>
</reference>
<dbReference type="InterPro" id="IPR005828">
    <property type="entry name" value="MFS_sugar_transport-like"/>
</dbReference>
<organism evidence="11 12">
    <name type="scientific">Choanephora cucurbitarum</name>
    <dbReference type="NCBI Taxonomy" id="101091"/>
    <lineage>
        <taxon>Eukaryota</taxon>
        <taxon>Fungi</taxon>
        <taxon>Fungi incertae sedis</taxon>
        <taxon>Mucoromycota</taxon>
        <taxon>Mucoromycotina</taxon>
        <taxon>Mucoromycetes</taxon>
        <taxon>Mucorales</taxon>
        <taxon>Mucorineae</taxon>
        <taxon>Choanephoraceae</taxon>
        <taxon>Choanephoroideae</taxon>
        <taxon>Choanephora</taxon>
    </lineage>
</organism>
<feature type="transmembrane region" description="Helical" evidence="9">
    <location>
        <begin position="25"/>
        <end position="42"/>
    </location>
</feature>
<dbReference type="PANTHER" id="PTHR23503:SF8">
    <property type="entry name" value="FACILITATED GLUCOSE TRANSPORTER PROTEIN 1"/>
    <property type="match status" value="1"/>
</dbReference>
<dbReference type="PROSITE" id="PS00216">
    <property type="entry name" value="SUGAR_TRANSPORT_1"/>
    <property type="match status" value="1"/>
</dbReference>
<feature type="domain" description="Major facilitator superfamily (MFS) profile" evidence="10">
    <location>
        <begin position="33"/>
        <end position="504"/>
    </location>
</feature>
<evidence type="ECO:0000256" key="6">
    <source>
        <dbReference type="ARBA" id="ARBA00023136"/>
    </source>
</evidence>
<dbReference type="NCBIfam" id="TIGR00879">
    <property type="entry name" value="SP"/>
    <property type="match status" value="1"/>
</dbReference>
<evidence type="ECO:0000256" key="1">
    <source>
        <dbReference type="ARBA" id="ARBA00004141"/>
    </source>
</evidence>
<evidence type="ECO:0000256" key="3">
    <source>
        <dbReference type="ARBA" id="ARBA00022448"/>
    </source>
</evidence>
<dbReference type="InterPro" id="IPR005829">
    <property type="entry name" value="Sugar_transporter_CS"/>
</dbReference>
<dbReference type="Proteomes" id="UP000093000">
    <property type="component" value="Unassembled WGS sequence"/>
</dbReference>
<evidence type="ECO:0000256" key="2">
    <source>
        <dbReference type="ARBA" id="ARBA00010992"/>
    </source>
</evidence>
<feature type="region of interest" description="Disordered" evidence="8">
    <location>
        <begin position="275"/>
        <end position="303"/>
    </location>
</feature>
<feature type="non-terminal residue" evidence="11">
    <location>
        <position position="1"/>
    </location>
</feature>
<dbReference type="GO" id="GO:0015149">
    <property type="term" value="F:hexose transmembrane transporter activity"/>
    <property type="evidence" value="ECO:0007669"/>
    <property type="project" value="TreeGrafter"/>
</dbReference>
<comment type="caution">
    <text evidence="11">The sequence shown here is derived from an EMBL/GenBank/DDBJ whole genome shotgun (WGS) entry which is preliminary data.</text>
</comment>
<dbReference type="InterPro" id="IPR036259">
    <property type="entry name" value="MFS_trans_sf"/>
</dbReference>
<feature type="transmembrane region" description="Helical" evidence="9">
    <location>
        <begin position="320"/>
        <end position="346"/>
    </location>
</feature>
<evidence type="ECO:0000313" key="11">
    <source>
        <dbReference type="EMBL" id="OBZ83976.1"/>
    </source>
</evidence>
<dbReference type="InParanoid" id="A0A1C7N5R5"/>
<dbReference type="OrthoDB" id="4540492at2759"/>
<keyword evidence="6 9" id="KW-0472">Membrane</keyword>
<feature type="transmembrane region" description="Helical" evidence="9">
    <location>
        <begin position="450"/>
        <end position="473"/>
    </location>
</feature>
<keyword evidence="3 7" id="KW-0813">Transport</keyword>
<name>A0A1C7N5R5_9FUNG</name>
<evidence type="ECO:0000256" key="5">
    <source>
        <dbReference type="ARBA" id="ARBA00022989"/>
    </source>
</evidence>
<feature type="transmembrane region" description="Helical" evidence="9">
    <location>
        <begin position="214"/>
        <end position="236"/>
    </location>
</feature>
<keyword evidence="12" id="KW-1185">Reference proteome</keyword>
<comment type="similarity">
    <text evidence="2 7">Belongs to the major facilitator superfamily. Sugar transporter (TC 2.A.1.1) family.</text>
</comment>
<evidence type="ECO:0000259" key="10">
    <source>
        <dbReference type="PROSITE" id="PS50850"/>
    </source>
</evidence>
<proteinExistence type="inferred from homology"/>
<accession>A0A1C7N5R5</accession>
<evidence type="ECO:0000256" key="7">
    <source>
        <dbReference type="RuleBase" id="RU003346"/>
    </source>
</evidence>
<dbReference type="Pfam" id="PF00083">
    <property type="entry name" value="Sugar_tr"/>
    <property type="match status" value="1"/>
</dbReference>
<dbReference type="PROSITE" id="PS50850">
    <property type="entry name" value="MFS"/>
    <property type="match status" value="1"/>
</dbReference>
<evidence type="ECO:0000256" key="8">
    <source>
        <dbReference type="SAM" id="MobiDB-lite"/>
    </source>
</evidence>
<feature type="transmembrane region" description="Helical" evidence="9">
    <location>
        <begin position="479"/>
        <end position="500"/>
    </location>
</feature>